<dbReference type="Gene3D" id="1.10.510.10">
    <property type="entry name" value="Transferase(Phosphotransferase) domain 1"/>
    <property type="match status" value="1"/>
</dbReference>
<dbReference type="PROSITE" id="PS00108">
    <property type="entry name" value="PROTEIN_KINASE_ST"/>
    <property type="match status" value="1"/>
</dbReference>
<dbReference type="InterPro" id="IPR008271">
    <property type="entry name" value="Ser/Thr_kinase_AS"/>
</dbReference>
<evidence type="ECO:0000256" key="1">
    <source>
        <dbReference type="ARBA" id="ARBA00022574"/>
    </source>
</evidence>
<dbReference type="GO" id="GO:0071561">
    <property type="term" value="C:nucleus-vacuole junction"/>
    <property type="evidence" value="ECO:0007669"/>
    <property type="project" value="TreeGrafter"/>
</dbReference>
<dbReference type="GO" id="GO:0045324">
    <property type="term" value="P:late endosome to vacuole transport"/>
    <property type="evidence" value="ECO:0007669"/>
    <property type="project" value="InterPro"/>
</dbReference>
<proteinExistence type="predicted"/>
<reference evidence="5" key="1">
    <citation type="submission" date="2016-06" db="UniProtKB">
        <authorList>
            <consortium name="WormBaseParasite"/>
        </authorList>
    </citation>
    <scope>IDENTIFICATION</scope>
</reference>
<dbReference type="WBParaSite" id="OFLC_0000610001-mRNA-1">
    <property type="protein sequence ID" value="OFLC_0000610001-mRNA-1"/>
    <property type="gene ID" value="OFLC_0000610001"/>
</dbReference>
<reference evidence="3 4" key="2">
    <citation type="submission" date="2018-11" db="EMBL/GenBank/DDBJ databases">
        <authorList>
            <consortium name="Pathogen Informatics"/>
        </authorList>
    </citation>
    <scope>NUCLEOTIDE SEQUENCE [LARGE SCALE GENOMIC DNA]</scope>
</reference>
<keyword evidence="1" id="KW-0853">WD repeat</keyword>
<dbReference type="Proteomes" id="UP000267606">
    <property type="component" value="Unassembled WGS sequence"/>
</dbReference>
<dbReference type="GO" id="GO:0004674">
    <property type="term" value="F:protein serine/threonine kinase activity"/>
    <property type="evidence" value="ECO:0007669"/>
    <property type="project" value="InterPro"/>
</dbReference>
<gene>
    <name evidence="3" type="ORF">OFLC_LOCUS6103</name>
</gene>
<dbReference type="InterPro" id="IPR000719">
    <property type="entry name" value="Prot_kinase_dom"/>
</dbReference>
<dbReference type="STRING" id="387005.A0A183HF39"/>
<dbReference type="InterPro" id="IPR045162">
    <property type="entry name" value="Vps15-like"/>
</dbReference>
<keyword evidence="4" id="KW-1185">Reference proteome</keyword>
<organism evidence="5">
    <name type="scientific">Onchocerca flexuosa</name>
    <dbReference type="NCBI Taxonomy" id="387005"/>
    <lineage>
        <taxon>Eukaryota</taxon>
        <taxon>Metazoa</taxon>
        <taxon>Ecdysozoa</taxon>
        <taxon>Nematoda</taxon>
        <taxon>Chromadorea</taxon>
        <taxon>Rhabditida</taxon>
        <taxon>Spirurina</taxon>
        <taxon>Spiruromorpha</taxon>
        <taxon>Filarioidea</taxon>
        <taxon>Onchocercidae</taxon>
        <taxon>Onchocerca</taxon>
    </lineage>
</organism>
<accession>A0A183HF39</accession>
<dbReference type="PANTHER" id="PTHR17583">
    <property type="entry name" value="PHOSPHOINOSITIDE 3-KINASE REGULATORY SUBUNIT 4"/>
    <property type="match status" value="1"/>
</dbReference>
<dbReference type="GO" id="GO:0006623">
    <property type="term" value="P:protein targeting to vacuole"/>
    <property type="evidence" value="ECO:0007669"/>
    <property type="project" value="TreeGrafter"/>
</dbReference>
<dbReference type="AlphaFoldDB" id="A0A183HF39"/>
<dbReference type="GO" id="GO:0005770">
    <property type="term" value="C:late endosome"/>
    <property type="evidence" value="ECO:0007669"/>
    <property type="project" value="TreeGrafter"/>
</dbReference>
<evidence type="ECO:0000259" key="2">
    <source>
        <dbReference type="PROSITE" id="PS50011"/>
    </source>
</evidence>
<protein>
    <submittedName>
        <fullName evidence="5">Protein kinase domain-containing protein</fullName>
    </submittedName>
</protein>
<name>A0A183HF39_9BILA</name>
<dbReference type="PROSITE" id="PS50011">
    <property type="entry name" value="PROTEIN_KINASE_DOM"/>
    <property type="match status" value="1"/>
</dbReference>
<dbReference type="GO" id="GO:0034271">
    <property type="term" value="C:phosphatidylinositol 3-kinase complex, class III, type I"/>
    <property type="evidence" value="ECO:0007669"/>
    <property type="project" value="TreeGrafter"/>
</dbReference>
<dbReference type="Pfam" id="PF00069">
    <property type="entry name" value="Pkinase"/>
    <property type="match status" value="1"/>
</dbReference>
<feature type="domain" description="Protein kinase" evidence="2">
    <location>
        <begin position="1"/>
        <end position="268"/>
    </location>
</feature>
<evidence type="ECO:0000313" key="3">
    <source>
        <dbReference type="EMBL" id="VDO45412.1"/>
    </source>
</evidence>
<dbReference type="GO" id="GO:0016236">
    <property type="term" value="P:macroautophagy"/>
    <property type="evidence" value="ECO:0007669"/>
    <property type="project" value="InterPro"/>
</dbReference>
<dbReference type="SMART" id="SM00220">
    <property type="entry name" value="S_TKc"/>
    <property type="match status" value="1"/>
</dbReference>
<dbReference type="InterPro" id="IPR011009">
    <property type="entry name" value="Kinase-like_dom_sf"/>
</dbReference>
<sequence length="268" mass="31187">DHAEGPSVLKVFLLQDPSFSIDPYRDQVIQIRDLLWNAYNCCPFRRVYVTSRCVILSRPFQKYTLYDRLSTRPFLTDIEKRWIAYHLFKALAQCEYAEVCHGDLKTQNILVSSYNWIQITDFASFKPASIPSDDPSYFTFFFDTSLRLSCYLAPERFCASQELNLHPTLPGEFMDVSKGLTHAMDIFSLGCVLVELFTEGQCPFTYELLVKYKYVRKYSSLLFPPIFDHFLYDYINAFRPKYVQASISLEEPQTSESVDSDDVIAKFV</sequence>
<dbReference type="PANTHER" id="PTHR17583:SF0">
    <property type="entry name" value="PHOSPHOINOSITIDE 3-KINASE REGULATORY SUBUNIT 4"/>
    <property type="match status" value="1"/>
</dbReference>
<evidence type="ECO:0000313" key="5">
    <source>
        <dbReference type="WBParaSite" id="OFLC_0000610001-mRNA-1"/>
    </source>
</evidence>
<evidence type="ECO:0000313" key="4">
    <source>
        <dbReference type="Proteomes" id="UP000267606"/>
    </source>
</evidence>
<dbReference type="GO" id="GO:0034272">
    <property type="term" value="C:phosphatidylinositol 3-kinase complex, class III, type II"/>
    <property type="evidence" value="ECO:0007669"/>
    <property type="project" value="TreeGrafter"/>
</dbReference>
<dbReference type="EMBL" id="UZAJ01005613">
    <property type="protein sequence ID" value="VDO45412.1"/>
    <property type="molecule type" value="Genomic_DNA"/>
</dbReference>
<dbReference type="SUPFAM" id="SSF56112">
    <property type="entry name" value="Protein kinase-like (PK-like)"/>
    <property type="match status" value="1"/>
</dbReference>
<dbReference type="GO" id="GO:0005524">
    <property type="term" value="F:ATP binding"/>
    <property type="evidence" value="ECO:0007669"/>
    <property type="project" value="InterPro"/>
</dbReference>